<evidence type="ECO:0000256" key="8">
    <source>
        <dbReference type="SAM" id="MobiDB-lite"/>
    </source>
</evidence>
<dbReference type="InterPro" id="IPR001841">
    <property type="entry name" value="Znf_RING"/>
</dbReference>
<dbReference type="SUPFAM" id="SSF49899">
    <property type="entry name" value="Concanavalin A-like lectins/glucanases"/>
    <property type="match status" value="1"/>
</dbReference>
<keyword evidence="4" id="KW-0479">Metal-binding</keyword>
<dbReference type="GO" id="GO:0005737">
    <property type="term" value="C:cytoplasm"/>
    <property type="evidence" value="ECO:0007669"/>
    <property type="project" value="UniProtKB-SubCell"/>
</dbReference>
<dbReference type="InterPro" id="IPR003879">
    <property type="entry name" value="Butyrophylin_SPRY"/>
</dbReference>
<dbReference type="InterPro" id="IPR001870">
    <property type="entry name" value="B30.2/SPRY"/>
</dbReference>
<dbReference type="PROSITE" id="PS50188">
    <property type="entry name" value="B302_SPRY"/>
    <property type="match status" value="1"/>
</dbReference>
<dbReference type="Proteomes" id="UP001591681">
    <property type="component" value="Unassembled WGS sequence"/>
</dbReference>
<dbReference type="InterPro" id="IPR006574">
    <property type="entry name" value="PRY"/>
</dbReference>
<dbReference type="InterPro" id="IPR013320">
    <property type="entry name" value="ConA-like_dom_sf"/>
</dbReference>
<dbReference type="PROSITE" id="PS50119">
    <property type="entry name" value="ZF_BBOX"/>
    <property type="match status" value="1"/>
</dbReference>
<evidence type="ECO:0000256" key="5">
    <source>
        <dbReference type="ARBA" id="ARBA00022771"/>
    </source>
</evidence>
<dbReference type="Pfam" id="PF00643">
    <property type="entry name" value="zf-B_box"/>
    <property type="match status" value="1"/>
</dbReference>
<keyword evidence="3" id="KW-0963">Cytoplasm</keyword>
<accession>A0ABD1JFF3</accession>
<dbReference type="SMART" id="SM00336">
    <property type="entry name" value="BBOX"/>
    <property type="match status" value="1"/>
</dbReference>
<dbReference type="Pfam" id="PF13765">
    <property type="entry name" value="PRY"/>
    <property type="match status" value="1"/>
</dbReference>
<dbReference type="InterPro" id="IPR013083">
    <property type="entry name" value="Znf_RING/FYVE/PHD"/>
</dbReference>
<dbReference type="InterPro" id="IPR043136">
    <property type="entry name" value="B30.2/SPRY_sf"/>
</dbReference>
<evidence type="ECO:0000256" key="2">
    <source>
        <dbReference type="ARBA" id="ARBA00008518"/>
    </source>
</evidence>
<evidence type="ECO:0000256" key="1">
    <source>
        <dbReference type="ARBA" id="ARBA00004496"/>
    </source>
</evidence>
<sequence>MASKSEDLSCPVCLDIYKDPVILTCSHSFCTNCLQQYWQRETTRLCPVCKRRCSKTHYPSNLALRNLCDAFVKDGDSRASAGPKVQCIQHKKKLRLFCLEDQQPVCLLCRDSKLHKGHNFSPIDEVVLERKDELKLKLKPLQKMRRDLQNVKVNCEQTTPHIQLQADHTEAIIKKEFEKLHQFLRDEEAARIAALRAEKVQKSQMMKDKIEKTSKEISSLTDIISAIEEEMESDDISFLQNYKSTTEKAQCTLQTTEPPSGALIQVAQHLGNLKFRVWEKMQSIVNYTPVILDPNTAHCRLSLSNDLTTVRFSEASIEALPGPERFDSSAVVLGFEGFSSGRHSWDVKTSAADIMPWQQAPALASDVATTHPPHTPCQPHRHCQRRPELELKWPRHLARPGKLAGQEAALQEEQGHGRQQQQQVNGDLGSTLTASKLSKLLWDVPMSVSLPIEVLSPDQPFPFLDTTLAGLGIDESAVKERVVWVDSKRTQVRNKSGKVKEKEVTLLEVRVKAKHPGDNQSQEVLYSTESHTDRSFTRTGIDISPWRHTYTEKEPESEAPQENGFAPVEITLPLGIDTLAVEGDSKMLVEE</sequence>
<dbReference type="InterPro" id="IPR017907">
    <property type="entry name" value="Znf_RING_CS"/>
</dbReference>
<gene>
    <name evidence="12" type="ORF">ACEWY4_018799</name>
</gene>
<keyword evidence="6" id="KW-0862">Zinc</keyword>
<dbReference type="InterPro" id="IPR000315">
    <property type="entry name" value="Znf_B-box"/>
</dbReference>
<dbReference type="SUPFAM" id="SSF57845">
    <property type="entry name" value="B-box zinc-binding domain"/>
    <property type="match status" value="1"/>
</dbReference>
<dbReference type="PANTHER" id="PTHR24103">
    <property type="entry name" value="E3 UBIQUITIN-PROTEIN LIGASE TRIM"/>
    <property type="match status" value="1"/>
</dbReference>
<keyword evidence="5 7" id="KW-0863">Zinc-finger</keyword>
<dbReference type="PROSITE" id="PS00518">
    <property type="entry name" value="ZF_RING_1"/>
    <property type="match status" value="1"/>
</dbReference>
<dbReference type="Gene3D" id="2.60.120.920">
    <property type="match status" value="1"/>
</dbReference>
<dbReference type="SUPFAM" id="SSF57850">
    <property type="entry name" value="RING/U-box"/>
    <property type="match status" value="1"/>
</dbReference>
<evidence type="ECO:0000313" key="12">
    <source>
        <dbReference type="EMBL" id="KAL2085479.1"/>
    </source>
</evidence>
<protein>
    <recommendedName>
        <fullName evidence="14">Tripartite motif-containing protein 35-like</fullName>
    </recommendedName>
</protein>
<comment type="subcellular location">
    <subcellularLocation>
        <location evidence="1">Cytoplasm</location>
    </subcellularLocation>
</comment>
<dbReference type="PROSITE" id="PS50089">
    <property type="entry name" value="ZF_RING_2"/>
    <property type="match status" value="1"/>
</dbReference>
<dbReference type="SMART" id="SM00184">
    <property type="entry name" value="RING"/>
    <property type="match status" value="1"/>
</dbReference>
<reference evidence="12 13" key="1">
    <citation type="submission" date="2024-09" db="EMBL/GenBank/DDBJ databases">
        <title>A chromosome-level genome assembly of Gray's grenadier anchovy, Coilia grayii.</title>
        <authorList>
            <person name="Fu Z."/>
        </authorList>
    </citation>
    <scope>NUCLEOTIDE SEQUENCE [LARGE SCALE GENOMIC DNA]</scope>
    <source>
        <strain evidence="12">G4</strain>
        <tissue evidence="12">Muscle</tissue>
    </source>
</reference>
<evidence type="ECO:0000256" key="6">
    <source>
        <dbReference type="ARBA" id="ARBA00022833"/>
    </source>
</evidence>
<dbReference type="EMBL" id="JBHFQA010000016">
    <property type="protein sequence ID" value="KAL2085479.1"/>
    <property type="molecule type" value="Genomic_DNA"/>
</dbReference>
<feature type="domain" description="B30.2/SPRY" evidence="11">
    <location>
        <begin position="270"/>
        <end position="482"/>
    </location>
</feature>
<feature type="domain" description="RING-type" evidence="9">
    <location>
        <begin position="10"/>
        <end position="50"/>
    </location>
</feature>
<name>A0ABD1JFF3_9TELE</name>
<dbReference type="Pfam" id="PF00097">
    <property type="entry name" value="zf-C3HC4"/>
    <property type="match status" value="1"/>
</dbReference>
<evidence type="ECO:0000259" key="9">
    <source>
        <dbReference type="PROSITE" id="PS50089"/>
    </source>
</evidence>
<evidence type="ECO:0000256" key="4">
    <source>
        <dbReference type="ARBA" id="ARBA00022723"/>
    </source>
</evidence>
<dbReference type="InterPro" id="IPR018957">
    <property type="entry name" value="Znf_C3HC4_RING-type"/>
</dbReference>
<dbReference type="SMART" id="SM00589">
    <property type="entry name" value="PRY"/>
    <property type="match status" value="1"/>
</dbReference>
<comment type="caution">
    <text evidence="12">The sequence shown here is derived from an EMBL/GenBank/DDBJ whole genome shotgun (WGS) entry which is preliminary data.</text>
</comment>
<evidence type="ECO:0008006" key="14">
    <source>
        <dbReference type="Google" id="ProtNLM"/>
    </source>
</evidence>
<dbReference type="InterPro" id="IPR050143">
    <property type="entry name" value="TRIM/RBCC"/>
</dbReference>
<feature type="domain" description="B box-type" evidence="10">
    <location>
        <begin position="82"/>
        <end position="123"/>
    </location>
</feature>
<dbReference type="Gene3D" id="3.30.160.60">
    <property type="entry name" value="Classic Zinc Finger"/>
    <property type="match status" value="1"/>
</dbReference>
<dbReference type="GO" id="GO:0008270">
    <property type="term" value="F:zinc ion binding"/>
    <property type="evidence" value="ECO:0007669"/>
    <property type="project" value="UniProtKB-KW"/>
</dbReference>
<keyword evidence="13" id="KW-1185">Reference proteome</keyword>
<organism evidence="12 13">
    <name type="scientific">Coilia grayii</name>
    <name type="common">Gray's grenadier anchovy</name>
    <dbReference type="NCBI Taxonomy" id="363190"/>
    <lineage>
        <taxon>Eukaryota</taxon>
        <taxon>Metazoa</taxon>
        <taxon>Chordata</taxon>
        <taxon>Craniata</taxon>
        <taxon>Vertebrata</taxon>
        <taxon>Euteleostomi</taxon>
        <taxon>Actinopterygii</taxon>
        <taxon>Neopterygii</taxon>
        <taxon>Teleostei</taxon>
        <taxon>Clupei</taxon>
        <taxon>Clupeiformes</taxon>
        <taxon>Clupeoidei</taxon>
        <taxon>Engraulidae</taxon>
        <taxon>Coilinae</taxon>
        <taxon>Coilia</taxon>
    </lineage>
</organism>
<comment type="similarity">
    <text evidence="2">Belongs to the TRIM/RBCC family.</text>
</comment>
<evidence type="ECO:0000259" key="10">
    <source>
        <dbReference type="PROSITE" id="PS50119"/>
    </source>
</evidence>
<dbReference type="Gene3D" id="3.30.40.10">
    <property type="entry name" value="Zinc/RING finger domain, C3HC4 (zinc finger)"/>
    <property type="match status" value="1"/>
</dbReference>
<dbReference type="AlphaFoldDB" id="A0ABD1JFF3"/>
<dbReference type="PRINTS" id="PR01407">
    <property type="entry name" value="BUTYPHLNCDUF"/>
</dbReference>
<proteinExistence type="inferred from homology"/>
<evidence type="ECO:0000313" key="13">
    <source>
        <dbReference type="Proteomes" id="UP001591681"/>
    </source>
</evidence>
<evidence type="ECO:0000259" key="11">
    <source>
        <dbReference type="PROSITE" id="PS50188"/>
    </source>
</evidence>
<feature type="region of interest" description="Disordered" evidence="8">
    <location>
        <begin position="402"/>
        <end position="425"/>
    </location>
</feature>
<evidence type="ECO:0000256" key="7">
    <source>
        <dbReference type="PROSITE-ProRule" id="PRU00024"/>
    </source>
</evidence>
<evidence type="ECO:0000256" key="3">
    <source>
        <dbReference type="ARBA" id="ARBA00022490"/>
    </source>
</evidence>